<dbReference type="RefSeq" id="WP_157336785.1">
    <property type="nucleotide sequence ID" value="NZ_RHLK01000008.1"/>
</dbReference>
<keyword evidence="3" id="KW-1003">Cell membrane</keyword>
<evidence type="ECO:0000256" key="3">
    <source>
        <dbReference type="ARBA" id="ARBA00022475"/>
    </source>
</evidence>
<organism evidence="15 16">
    <name type="scientific">Paenibacillus lutrae</name>
    <dbReference type="NCBI Taxonomy" id="2078573"/>
    <lineage>
        <taxon>Bacteria</taxon>
        <taxon>Bacillati</taxon>
        <taxon>Bacillota</taxon>
        <taxon>Bacilli</taxon>
        <taxon>Bacillales</taxon>
        <taxon>Paenibacillaceae</taxon>
        <taxon>Paenibacillus</taxon>
    </lineage>
</organism>
<evidence type="ECO:0000256" key="8">
    <source>
        <dbReference type="ARBA" id="ARBA00022777"/>
    </source>
</evidence>
<dbReference type="InterPro" id="IPR001996">
    <property type="entry name" value="PTS_IIB_1"/>
</dbReference>
<dbReference type="GO" id="GO:0090563">
    <property type="term" value="F:protein-phosphocysteine-sugar phosphotransferase activity"/>
    <property type="evidence" value="ECO:0007669"/>
    <property type="project" value="TreeGrafter"/>
</dbReference>
<dbReference type="GO" id="GO:0016301">
    <property type="term" value="F:kinase activity"/>
    <property type="evidence" value="ECO:0007669"/>
    <property type="project" value="UniProtKB-KW"/>
</dbReference>
<evidence type="ECO:0000256" key="1">
    <source>
        <dbReference type="ARBA" id="ARBA00004651"/>
    </source>
</evidence>
<dbReference type="Pfam" id="PF02378">
    <property type="entry name" value="PTS_EIIC"/>
    <property type="match status" value="1"/>
</dbReference>
<sequence length="472" mass="51437">MLHTLQKIGRSLMIPIAVLPAAAILQRLGAFTFENPLLVYISKICDAGGKAISDNLPLMFAIGIAIGMTSGQGTAALAAAVGYLVFIRVLATFEDVPIDLHLDMGVLGGVMTGLITVMLFNRFHSIKLPDYLMFFGGRRFVPIITSLVMVVMGGLMGLIWPPVQDVIRSAGLWIVEAGGIGVFMYGFLNRLLLVTGLHHILNSVVWFQIGEYVTGPGSIVHGDMTRYNAGDPTAGSFMSGFFPIMIFGLPAAALAMVKCARPEKRKRTAALMYSAALTSLLTGVTEPLEFSFMFASPLLYGVHALLTGLAMAFMYAVEIRMGFSFSAGIIDLVLNWKLKEFPWAFLAIGALYFFLYYGLFMLLIRLFHLKTPGREEDFPELTPVIAAGSPSMDEQRVSAIVECVGGIGNIIKVDSCITRLRLWLETDQGIEEDTLKELGAFGIMNMGKGHVHIIFGTESELIKDSIARRLTA</sequence>
<feature type="transmembrane region" description="Helical" evidence="12">
    <location>
        <begin position="58"/>
        <end position="86"/>
    </location>
</feature>
<dbReference type="InterPro" id="IPR003352">
    <property type="entry name" value="PTS_EIIC"/>
</dbReference>
<dbReference type="GO" id="GO:0005886">
    <property type="term" value="C:plasma membrane"/>
    <property type="evidence" value="ECO:0007669"/>
    <property type="project" value="UniProtKB-SubCell"/>
</dbReference>
<evidence type="ECO:0000256" key="10">
    <source>
        <dbReference type="ARBA" id="ARBA00023136"/>
    </source>
</evidence>
<dbReference type="SUPFAM" id="SSF55604">
    <property type="entry name" value="Glucose permease domain IIB"/>
    <property type="match status" value="1"/>
</dbReference>
<feature type="domain" description="PTS EIIB type-1" evidence="13">
    <location>
        <begin position="394"/>
        <end position="472"/>
    </location>
</feature>
<evidence type="ECO:0000313" key="15">
    <source>
        <dbReference type="EMBL" id="MVP00891.1"/>
    </source>
</evidence>
<dbReference type="InterPro" id="IPR050429">
    <property type="entry name" value="PTS_Glucose_EIICBA"/>
</dbReference>
<keyword evidence="6" id="KW-0598">Phosphotransferase system</keyword>
<keyword evidence="2" id="KW-0813">Transport</keyword>
<dbReference type="GO" id="GO:0009401">
    <property type="term" value="P:phosphoenolpyruvate-dependent sugar phosphotransferase system"/>
    <property type="evidence" value="ECO:0007669"/>
    <property type="project" value="UniProtKB-KW"/>
</dbReference>
<evidence type="ECO:0000256" key="4">
    <source>
        <dbReference type="ARBA" id="ARBA00022597"/>
    </source>
</evidence>
<evidence type="ECO:0000256" key="9">
    <source>
        <dbReference type="ARBA" id="ARBA00022989"/>
    </source>
</evidence>
<dbReference type="Pfam" id="PF00367">
    <property type="entry name" value="PTS_EIIB"/>
    <property type="match status" value="1"/>
</dbReference>
<feature type="transmembrane region" description="Helical" evidence="12">
    <location>
        <begin position="269"/>
        <end position="288"/>
    </location>
</feature>
<evidence type="ECO:0000313" key="16">
    <source>
        <dbReference type="Proteomes" id="UP000490800"/>
    </source>
</evidence>
<protein>
    <submittedName>
        <fullName evidence="15">PTS sugar transporter</fullName>
    </submittedName>
</protein>
<proteinExistence type="predicted"/>
<comment type="caution">
    <text evidence="15">The sequence shown here is derived from an EMBL/GenBank/DDBJ whole genome shotgun (WGS) entry which is preliminary data.</text>
</comment>
<dbReference type="Gene3D" id="3.30.1360.60">
    <property type="entry name" value="Glucose permease domain IIB"/>
    <property type="match status" value="1"/>
</dbReference>
<keyword evidence="9 12" id="KW-1133">Transmembrane helix</keyword>
<keyword evidence="7 12" id="KW-0812">Transmembrane</keyword>
<feature type="transmembrane region" description="Helical" evidence="12">
    <location>
        <begin position="12"/>
        <end position="33"/>
    </location>
</feature>
<comment type="subcellular location">
    <subcellularLocation>
        <location evidence="1">Cell membrane</location>
        <topology evidence="1">Multi-pass membrane protein</topology>
    </subcellularLocation>
</comment>
<feature type="transmembrane region" description="Helical" evidence="12">
    <location>
        <begin position="294"/>
        <end position="314"/>
    </location>
</feature>
<feature type="domain" description="PTS EIIC type-1" evidence="14">
    <location>
        <begin position="1"/>
        <end position="376"/>
    </location>
</feature>
<keyword evidence="16" id="KW-1185">Reference proteome</keyword>
<feature type="transmembrane region" description="Helical" evidence="12">
    <location>
        <begin position="344"/>
        <end position="364"/>
    </location>
</feature>
<dbReference type="PROSITE" id="PS51103">
    <property type="entry name" value="PTS_EIIC_TYPE_1"/>
    <property type="match status" value="1"/>
</dbReference>
<accession>A0A7X3K0F4</accession>
<reference evidence="15 16" key="1">
    <citation type="journal article" date="2019" name="Microorganisms">
        <title>Paenibacillus lutrae sp. nov., A Chitinolytic Species Isolated from A River Otter in Castril Natural Park, Granada, Spain.</title>
        <authorList>
            <person name="Rodriguez M."/>
            <person name="Reina J.C."/>
            <person name="Bejar V."/>
            <person name="Llamas I."/>
        </authorList>
    </citation>
    <scope>NUCLEOTIDE SEQUENCE [LARGE SCALE GENOMIC DNA]</scope>
    <source>
        <strain evidence="15 16">N10</strain>
    </source>
</reference>
<dbReference type="InterPro" id="IPR018113">
    <property type="entry name" value="PTrfase_EIIB_Cys"/>
</dbReference>
<feature type="transmembrane region" description="Helical" evidence="12">
    <location>
        <begin position="237"/>
        <end position="257"/>
    </location>
</feature>
<evidence type="ECO:0000256" key="5">
    <source>
        <dbReference type="ARBA" id="ARBA00022679"/>
    </source>
</evidence>
<keyword evidence="10 12" id="KW-0472">Membrane</keyword>
<name>A0A7X3K0F4_9BACL</name>
<dbReference type="InterPro" id="IPR013013">
    <property type="entry name" value="PTS_EIIC_1"/>
</dbReference>
<dbReference type="EMBL" id="RHLK01000008">
    <property type="protein sequence ID" value="MVP00891.1"/>
    <property type="molecule type" value="Genomic_DNA"/>
</dbReference>
<dbReference type="GO" id="GO:0008982">
    <property type="term" value="F:protein-N(PI)-phosphohistidine-sugar phosphotransferase activity"/>
    <property type="evidence" value="ECO:0007669"/>
    <property type="project" value="InterPro"/>
</dbReference>
<dbReference type="PROSITE" id="PS51098">
    <property type="entry name" value="PTS_EIIB_TYPE_1"/>
    <property type="match status" value="1"/>
</dbReference>
<dbReference type="PANTHER" id="PTHR30009">
    <property type="entry name" value="CYTOCHROME C-TYPE SYNTHESIS PROTEIN AND PTS TRANSMEMBRANE COMPONENT"/>
    <property type="match status" value="1"/>
</dbReference>
<evidence type="ECO:0000259" key="13">
    <source>
        <dbReference type="PROSITE" id="PS51098"/>
    </source>
</evidence>
<gene>
    <name evidence="15" type="ORF">EDM21_15380</name>
</gene>
<dbReference type="OrthoDB" id="9764327at2"/>
<evidence type="ECO:0000256" key="6">
    <source>
        <dbReference type="ARBA" id="ARBA00022683"/>
    </source>
</evidence>
<feature type="active site" description="Phosphocysteine intermediate; for EIIB activity" evidence="11">
    <location>
        <position position="416"/>
    </location>
</feature>
<dbReference type="AlphaFoldDB" id="A0A7X3K0F4"/>
<feature type="transmembrane region" description="Helical" evidence="12">
    <location>
        <begin position="170"/>
        <end position="188"/>
    </location>
</feature>
<evidence type="ECO:0000256" key="12">
    <source>
        <dbReference type="SAM" id="Phobius"/>
    </source>
</evidence>
<dbReference type="GO" id="GO:0015764">
    <property type="term" value="P:N-acetylglucosamine transport"/>
    <property type="evidence" value="ECO:0007669"/>
    <property type="project" value="TreeGrafter"/>
</dbReference>
<keyword evidence="4 15" id="KW-0762">Sugar transport</keyword>
<evidence type="ECO:0000256" key="11">
    <source>
        <dbReference type="PROSITE-ProRule" id="PRU00421"/>
    </source>
</evidence>
<dbReference type="Proteomes" id="UP000490800">
    <property type="component" value="Unassembled WGS sequence"/>
</dbReference>
<feature type="transmembrane region" description="Helical" evidence="12">
    <location>
        <begin position="140"/>
        <end position="163"/>
    </location>
</feature>
<dbReference type="PANTHER" id="PTHR30009:SF4">
    <property type="entry name" value="PTS SYSTEM N-ACETYLGLUCOSAMINE-SPECIFIC EIICBA COMPONENT"/>
    <property type="match status" value="1"/>
</dbReference>
<evidence type="ECO:0000259" key="14">
    <source>
        <dbReference type="PROSITE" id="PS51103"/>
    </source>
</evidence>
<dbReference type="InterPro" id="IPR036878">
    <property type="entry name" value="Glu_permease_IIB"/>
</dbReference>
<evidence type="ECO:0000256" key="7">
    <source>
        <dbReference type="ARBA" id="ARBA00022692"/>
    </source>
</evidence>
<keyword evidence="8" id="KW-0418">Kinase</keyword>
<feature type="transmembrane region" description="Helical" evidence="12">
    <location>
        <begin position="98"/>
        <end position="120"/>
    </location>
</feature>
<evidence type="ECO:0000256" key="2">
    <source>
        <dbReference type="ARBA" id="ARBA00022448"/>
    </source>
</evidence>
<keyword evidence="5" id="KW-0808">Transferase</keyword>